<evidence type="ECO:0000256" key="5">
    <source>
        <dbReference type="ARBA" id="ARBA00022722"/>
    </source>
</evidence>
<reference evidence="15 16" key="1">
    <citation type="submission" date="2010-10" db="EMBL/GenBank/DDBJ databases">
        <authorList>
            <person name="Durkin A.S."/>
            <person name="Madupu R."/>
            <person name="Torralba M."/>
            <person name="Gillis M."/>
            <person name="Methe B."/>
            <person name="Sutton G."/>
            <person name="Nelson K.E."/>
        </authorList>
    </citation>
    <scope>NUCLEOTIDE SEQUENCE [LARGE SCALE GENOMIC DNA]</scope>
    <source>
        <strain evidence="15 16">ACS-139-V-Col8</strain>
    </source>
</reference>
<dbReference type="EMBL" id="AENN01000015">
    <property type="protein sequence ID" value="EFR31049.1"/>
    <property type="molecule type" value="Genomic_DNA"/>
</dbReference>
<evidence type="ECO:0000256" key="9">
    <source>
        <dbReference type="ARBA" id="ARBA00022801"/>
    </source>
</evidence>
<dbReference type="PROSITE" id="PS00517">
    <property type="entry name" value="RNASE_3_1"/>
    <property type="match status" value="1"/>
</dbReference>
<evidence type="ECO:0000256" key="3">
    <source>
        <dbReference type="ARBA" id="ARBA00022552"/>
    </source>
</evidence>
<feature type="active site" evidence="12">
    <location>
        <position position="123"/>
    </location>
</feature>
<comment type="similarity">
    <text evidence="2">Belongs to the ribonuclease III family.</text>
</comment>
<dbReference type="Gene3D" id="1.10.1520.10">
    <property type="entry name" value="Ribonuclease III domain"/>
    <property type="match status" value="1"/>
</dbReference>
<dbReference type="CDD" id="cd00593">
    <property type="entry name" value="RIBOc"/>
    <property type="match status" value="1"/>
</dbReference>
<dbReference type="Pfam" id="PF00035">
    <property type="entry name" value="dsrm"/>
    <property type="match status" value="1"/>
</dbReference>
<evidence type="ECO:0000256" key="4">
    <source>
        <dbReference type="ARBA" id="ARBA00022664"/>
    </source>
</evidence>
<dbReference type="SUPFAM" id="SSF54768">
    <property type="entry name" value="dsRNA-binding domain-like"/>
    <property type="match status" value="1"/>
</dbReference>
<evidence type="ECO:0000256" key="11">
    <source>
        <dbReference type="ARBA" id="ARBA00022884"/>
    </source>
</evidence>
<dbReference type="GO" id="GO:0010468">
    <property type="term" value="P:regulation of gene expression"/>
    <property type="evidence" value="ECO:0007669"/>
    <property type="project" value="TreeGrafter"/>
</dbReference>
<dbReference type="SMART" id="SM00358">
    <property type="entry name" value="DSRM"/>
    <property type="match status" value="1"/>
</dbReference>
<evidence type="ECO:0000313" key="15">
    <source>
        <dbReference type="EMBL" id="EFR31049.1"/>
    </source>
</evidence>
<evidence type="ECO:0000256" key="2">
    <source>
        <dbReference type="ARBA" id="ARBA00010183"/>
    </source>
</evidence>
<dbReference type="Proteomes" id="UP000005990">
    <property type="component" value="Unassembled WGS sequence"/>
</dbReference>
<evidence type="ECO:0000259" key="14">
    <source>
        <dbReference type="PROSITE" id="PS50142"/>
    </source>
</evidence>
<comment type="catalytic activity">
    <reaction evidence="1 12">
        <text>Endonucleolytic cleavage to 5'-phosphomonoester.</text>
        <dbReference type="EC" id="3.1.26.3"/>
    </reaction>
</comment>
<keyword evidence="12" id="KW-0963">Cytoplasm</keyword>
<dbReference type="InterPro" id="IPR014720">
    <property type="entry name" value="dsRBD_dom"/>
</dbReference>
<keyword evidence="3 12" id="KW-0698">rRNA processing</keyword>
<feature type="binding site" evidence="12">
    <location>
        <position position="120"/>
    </location>
    <ligand>
        <name>Mg(2+)</name>
        <dbReference type="ChEBI" id="CHEBI:18420"/>
    </ligand>
</feature>
<dbReference type="eggNOG" id="COG0571">
    <property type="taxonomic scope" value="Bacteria"/>
</dbReference>
<dbReference type="InterPro" id="IPR000999">
    <property type="entry name" value="RNase_III_dom"/>
</dbReference>
<dbReference type="NCBIfam" id="TIGR02191">
    <property type="entry name" value="RNaseIII"/>
    <property type="match status" value="1"/>
</dbReference>
<dbReference type="GO" id="GO:0006397">
    <property type="term" value="P:mRNA processing"/>
    <property type="evidence" value="ECO:0007669"/>
    <property type="project" value="UniProtKB-UniRule"/>
</dbReference>
<comment type="function">
    <text evidence="12">Digests double-stranded RNA. Involved in the processing of primary rRNA transcript to yield the immediate precursors to the large and small rRNAs (23S and 16S). Processes some mRNAs, and tRNAs when they are encoded in the rRNA operon. Processes pre-crRNA and tracrRNA of type II CRISPR loci if present in the organism.</text>
</comment>
<name>E4KNW1_9LACT</name>
<evidence type="ECO:0000313" key="16">
    <source>
        <dbReference type="Proteomes" id="UP000005990"/>
    </source>
</evidence>
<feature type="binding site" evidence="12">
    <location>
        <position position="123"/>
    </location>
    <ligand>
        <name>Mg(2+)</name>
        <dbReference type="ChEBI" id="CHEBI:18420"/>
    </ligand>
</feature>
<feature type="binding site" evidence="12">
    <location>
        <position position="47"/>
    </location>
    <ligand>
        <name>Mg(2+)</name>
        <dbReference type="ChEBI" id="CHEBI:18420"/>
    </ligand>
</feature>
<evidence type="ECO:0000256" key="8">
    <source>
        <dbReference type="ARBA" id="ARBA00022759"/>
    </source>
</evidence>
<keyword evidence="5 12" id="KW-0540">Nuclease</keyword>
<dbReference type="GO" id="GO:0019843">
    <property type="term" value="F:rRNA binding"/>
    <property type="evidence" value="ECO:0007669"/>
    <property type="project" value="UniProtKB-KW"/>
</dbReference>
<evidence type="ECO:0000256" key="12">
    <source>
        <dbReference type="HAMAP-Rule" id="MF_00104"/>
    </source>
</evidence>
<keyword evidence="4 12" id="KW-0507">mRNA processing</keyword>
<dbReference type="STRING" id="908337.HMPREF9257_1243"/>
<feature type="domain" description="DRBM" evidence="13">
    <location>
        <begin position="160"/>
        <end position="229"/>
    </location>
</feature>
<protein>
    <recommendedName>
        <fullName evidence="12">Ribonuclease 3</fullName>
        <ecNumber evidence="12">3.1.26.3</ecNumber>
    </recommendedName>
    <alternativeName>
        <fullName evidence="12">Ribonuclease III</fullName>
        <shortName evidence="12">RNase III</shortName>
    </alternativeName>
</protein>
<comment type="subcellular location">
    <subcellularLocation>
        <location evidence="12">Cytoplasm</location>
    </subcellularLocation>
</comment>
<evidence type="ECO:0000256" key="1">
    <source>
        <dbReference type="ARBA" id="ARBA00000109"/>
    </source>
</evidence>
<keyword evidence="16" id="KW-1185">Reference proteome</keyword>
<accession>E4KNW1</accession>
<keyword evidence="10 12" id="KW-0460">Magnesium</keyword>
<dbReference type="InterPro" id="IPR011907">
    <property type="entry name" value="RNase_III"/>
</dbReference>
<dbReference type="GO" id="GO:0004525">
    <property type="term" value="F:ribonuclease III activity"/>
    <property type="evidence" value="ECO:0007669"/>
    <property type="project" value="UniProtKB-UniRule"/>
</dbReference>
<dbReference type="PROSITE" id="PS50142">
    <property type="entry name" value="RNASE_3_2"/>
    <property type="match status" value="1"/>
</dbReference>
<keyword evidence="7 12" id="KW-0699">rRNA-binding</keyword>
<dbReference type="GO" id="GO:0003725">
    <property type="term" value="F:double-stranded RNA binding"/>
    <property type="evidence" value="ECO:0007669"/>
    <property type="project" value="TreeGrafter"/>
</dbReference>
<evidence type="ECO:0000259" key="13">
    <source>
        <dbReference type="PROSITE" id="PS50137"/>
    </source>
</evidence>
<dbReference type="HAMAP" id="MF_00104">
    <property type="entry name" value="RNase_III"/>
    <property type="match status" value="1"/>
</dbReference>
<dbReference type="PANTHER" id="PTHR11207">
    <property type="entry name" value="RIBONUCLEASE III"/>
    <property type="match status" value="1"/>
</dbReference>
<dbReference type="FunFam" id="1.10.1520.10:FF:000001">
    <property type="entry name" value="Ribonuclease 3"/>
    <property type="match status" value="1"/>
</dbReference>
<evidence type="ECO:0000256" key="7">
    <source>
        <dbReference type="ARBA" id="ARBA00022730"/>
    </source>
</evidence>
<dbReference type="RefSeq" id="WP_006418252.1">
    <property type="nucleotide sequence ID" value="NZ_AENN01000015.1"/>
</dbReference>
<dbReference type="SMART" id="SM00535">
    <property type="entry name" value="RIBOc"/>
    <property type="match status" value="1"/>
</dbReference>
<keyword evidence="6 12" id="KW-0479">Metal-binding</keyword>
<dbReference type="Pfam" id="PF14622">
    <property type="entry name" value="Ribonucleas_3_3"/>
    <property type="match status" value="1"/>
</dbReference>
<dbReference type="AlphaFoldDB" id="E4KNW1"/>
<feature type="domain" description="RNase III" evidence="14">
    <location>
        <begin position="5"/>
        <end position="134"/>
    </location>
</feature>
<keyword evidence="12" id="KW-0819">tRNA processing</keyword>
<dbReference type="PROSITE" id="PS50137">
    <property type="entry name" value="DS_RBD"/>
    <property type="match status" value="1"/>
</dbReference>
<keyword evidence="9 12" id="KW-0378">Hydrolase</keyword>
<comment type="caution">
    <text evidence="15">The sequence shown here is derived from an EMBL/GenBank/DDBJ whole genome shotgun (WGS) entry which is preliminary data.</text>
</comment>
<dbReference type="CDD" id="cd10845">
    <property type="entry name" value="DSRM_RNAse_III_family"/>
    <property type="match status" value="1"/>
</dbReference>
<keyword evidence="8 12" id="KW-0255">Endonuclease</keyword>
<gene>
    <name evidence="12 15" type="primary">rnc</name>
    <name evidence="15" type="ORF">HMPREF9257_1243</name>
</gene>
<dbReference type="InterPro" id="IPR036389">
    <property type="entry name" value="RNase_III_sf"/>
</dbReference>
<evidence type="ECO:0000256" key="10">
    <source>
        <dbReference type="ARBA" id="ARBA00022842"/>
    </source>
</evidence>
<dbReference type="GO" id="GO:0008033">
    <property type="term" value="P:tRNA processing"/>
    <property type="evidence" value="ECO:0007669"/>
    <property type="project" value="UniProtKB-KW"/>
</dbReference>
<dbReference type="Gene3D" id="3.30.160.20">
    <property type="match status" value="1"/>
</dbReference>
<dbReference type="GO" id="GO:0006364">
    <property type="term" value="P:rRNA processing"/>
    <property type="evidence" value="ECO:0007669"/>
    <property type="project" value="UniProtKB-UniRule"/>
</dbReference>
<sequence length="233" mass="26253">MEKIADIIQKNTGITFTNIEILQTAFCHTSYANEHAKEKLKDNERLEFLGDAVLELITSDFLFNTYPDKPEGQLTRMRAQLVKEPSLALVARKYQLDQLIQLGKGEEASGGRFRDSIVSDAFEAFLGAIYLDQGFARVTEFLQQALLKPHLQIIKVINIDYKTLFQEKVQSQGPVNIDYRLIKEEGPAHHRLFVVALYLDDQLVSQGQGYSKKSAQMAAAEAALEAMDEKGKL</sequence>
<keyword evidence="11 12" id="KW-0694">RNA-binding</keyword>
<dbReference type="GO" id="GO:0005737">
    <property type="term" value="C:cytoplasm"/>
    <property type="evidence" value="ECO:0007669"/>
    <property type="project" value="UniProtKB-SubCell"/>
</dbReference>
<dbReference type="GO" id="GO:0046872">
    <property type="term" value="F:metal ion binding"/>
    <property type="evidence" value="ECO:0007669"/>
    <property type="project" value="UniProtKB-KW"/>
</dbReference>
<proteinExistence type="inferred from homology"/>
<dbReference type="EC" id="3.1.26.3" evidence="12"/>
<comment type="cofactor">
    <cofactor evidence="12">
        <name>Mg(2+)</name>
        <dbReference type="ChEBI" id="CHEBI:18420"/>
    </cofactor>
</comment>
<dbReference type="PANTHER" id="PTHR11207:SF0">
    <property type="entry name" value="RIBONUCLEASE 3"/>
    <property type="match status" value="1"/>
</dbReference>
<evidence type="ECO:0000256" key="6">
    <source>
        <dbReference type="ARBA" id="ARBA00022723"/>
    </source>
</evidence>
<organism evidence="15 16">
    <name type="scientific">Eremococcus coleocola ACS-139-V-Col8</name>
    <dbReference type="NCBI Taxonomy" id="908337"/>
    <lineage>
        <taxon>Bacteria</taxon>
        <taxon>Bacillati</taxon>
        <taxon>Bacillota</taxon>
        <taxon>Bacilli</taxon>
        <taxon>Lactobacillales</taxon>
        <taxon>Aerococcaceae</taxon>
        <taxon>Eremococcus</taxon>
    </lineage>
</organism>
<dbReference type="SUPFAM" id="SSF69065">
    <property type="entry name" value="RNase III domain-like"/>
    <property type="match status" value="1"/>
</dbReference>
<comment type="subunit">
    <text evidence="12">Homodimer.</text>
</comment>
<feature type="active site" evidence="12">
    <location>
        <position position="51"/>
    </location>
</feature>